<evidence type="ECO:0000259" key="10">
    <source>
        <dbReference type="Pfam" id="PF25988"/>
    </source>
</evidence>
<evidence type="ECO:0000256" key="6">
    <source>
        <dbReference type="ARBA" id="ARBA00022692"/>
    </source>
</evidence>
<dbReference type="InterPro" id="IPR050739">
    <property type="entry name" value="MFP"/>
</dbReference>
<dbReference type="Gene3D" id="2.40.50.100">
    <property type="match status" value="1"/>
</dbReference>
<evidence type="ECO:0000313" key="13">
    <source>
        <dbReference type="Proteomes" id="UP000076852"/>
    </source>
</evidence>
<dbReference type="Pfam" id="PF26002">
    <property type="entry name" value="Beta-barrel_AprE"/>
    <property type="match status" value="1"/>
</dbReference>
<dbReference type="InterPro" id="IPR059040">
    <property type="entry name" value="HH_CyaD-like"/>
</dbReference>
<keyword evidence="5 9" id="KW-0997">Cell inner membrane</keyword>
<keyword evidence="6 9" id="KW-0812">Transmembrane</keyword>
<keyword evidence="3 9" id="KW-0813">Transport</keyword>
<evidence type="ECO:0000256" key="4">
    <source>
        <dbReference type="ARBA" id="ARBA00022475"/>
    </source>
</evidence>
<evidence type="ECO:0000259" key="11">
    <source>
        <dbReference type="Pfam" id="PF26002"/>
    </source>
</evidence>
<protein>
    <recommendedName>
        <fullName evidence="9">Membrane fusion protein (MFP) family protein</fullName>
    </recommendedName>
</protein>
<keyword evidence="13" id="KW-1185">Reference proteome</keyword>
<evidence type="ECO:0000256" key="3">
    <source>
        <dbReference type="ARBA" id="ARBA00022448"/>
    </source>
</evidence>
<comment type="similarity">
    <text evidence="2 9">Belongs to the membrane fusion protein (MFP) (TC 8.A.1) family.</text>
</comment>
<dbReference type="AlphaFoldDB" id="A0A160FIK0"/>
<dbReference type="PROSITE" id="PS00543">
    <property type="entry name" value="HLYD_FAMILY"/>
    <property type="match status" value="1"/>
</dbReference>
<dbReference type="InterPro" id="IPR010129">
    <property type="entry name" value="T1SS_HlyD"/>
</dbReference>
<evidence type="ECO:0000256" key="5">
    <source>
        <dbReference type="ARBA" id="ARBA00022519"/>
    </source>
</evidence>
<dbReference type="RefSeq" id="WP_063495498.1">
    <property type="nucleotide sequence ID" value="NZ_CP014578.1"/>
</dbReference>
<dbReference type="InterPro" id="IPR006144">
    <property type="entry name" value="Secretion_HlyD_CS"/>
</dbReference>
<dbReference type="EMBL" id="CP014578">
    <property type="protein sequence ID" value="ANB72051.1"/>
    <property type="molecule type" value="Genomic_DNA"/>
</dbReference>
<dbReference type="KEGG" id="buz:AYM40_06465"/>
<feature type="domain" description="AprE-like beta-barrel" evidence="11">
    <location>
        <begin position="374"/>
        <end position="461"/>
    </location>
</feature>
<organism evidence="12 13">
    <name type="scientific">Paraburkholderia phytofirmans OLGA172</name>
    <dbReference type="NCBI Taxonomy" id="1417228"/>
    <lineage>
        <taxon>Bacteria</taxon>
        <taxon>Pseudomonadati</taxon>
        <taxon>Pseudomonadota</taxon>
        <taxon>Betaproteobacteria</taxon>
        <taxon>Burkholderiales</taxon>
        <taxon>Burkholderiaceae</taxon>
        <taxon>Paraburkholderia</taxon>
    </lineage>
</organism>
<gene>
    <name evidence="12" type="ORF">AYM40_06465</name>
</gene>
<dbReference type="OrthoDB" id="9775513at2"/>
<dbReference type="STRING" id="1804984.AYM40_06465"/>
<dbReference type="Pfam" id="PF25988">
    <property type="entry name" value="HH_CyaD"/>
    <property type="match status" value="1"/>
</dbReference>
<reference evidence="12 13" key="1">
    <citation type="journal article" date="2016" name="Gene">
        <title>PacBio SMRT assembly of a complex multi-replicon genome reveals chlorocatechol degradative operon in a region of genome plasticity.</title>
        <authorList>
            <person name="Ricker N."/>
            <person name="Shen S.Y."/>
            <person name="Goordial J."/>
            <person name="Jin S."/>
            <person name="Fulthorpe R.R."/>
        </authorList>
    </citation>
    <scope>NUCLEOTIDE SEQUENCE [LARGE SCALE GENOMIC DNA]</scope>
    <source>
        <strain evidence="12 13">OLGA172</strain>
    </source>
</reference>
<dbReference type="PANTHER" id="PTHR30386">
    <property type="entry name" value="MEMBRANE FUSION SUBUNIT OF EMRAB-TOLC MULTIDRUG EFFLUX PUMP"/>
    <property type="match status" value="1"/>
</dbReference>
<dbReference type="InterPro" id="IPR058982">
    <property type="entry name" value="Beta-barrel_AprE"/>
</dbReference>
<evidence type="ECO:0000256" key="8">
    <source>
        <dbReference type="ARBA" id="ARBA00023136"/>
    </source>
</evidence>
<dbReference type="GO" id="GO:0005886">
    <property type="term" value="C:plasma membrane"/>
    <property type="evidence" value="ECO:0007669"/>
    <property type="project" value="UniProtKB-SubCell"/>
</dbReference>
<evidence type="ECO:0000256" key="7">
    <source>
        <dbReference type="ARBA" id="ARBA00022989"/>
    </source>
</evidence>
<evidence type="ECO:0000313" key="12">
    <source>
        <dbReference type="EMBL" id="ANB72051.1"/>
    </source>
</evidence>
<dbReference type="PANTHER" id="PTHR30386:SF27">
    <property type="entry name" value="MEMBRANE FUSION PROTEIN (MFP) FAMILY PROTEIN"/>
    <property type="match status" value="1"/>
</dbReference>
<evidence type="ECO:0000256" key="2">
    <source>
        <dbReference type="ARBA" id="ARBA00009477"/>
    </source>
</evidence>
<dbReference type="GO" id="GO:0009306">
    <property type="term" value="P:protein secretion"/>
    <property type="evidence" value="ECO:0007669"/>
    <property type="project" value="InterPro"/>
</dbReference>
<proteinExistence type="inferred from homology"/>
<dbReference type="Proteomes" id="UP000076852">
    <property type="component" value="Chromosome 1"/>
</dbReference>
<name>A0A160FIK0_9BURK</name>
<comment type="subcellular location">
    <subcellularLocation>
        <location evidence="1 9">Cell inner membrane</location>
        <topology evidence="1 9">Single-pass membrane protein</topology>
    </subcellularLocation>
</comment>
<keyword evidence="4 9" id="KW-1003">Cell membrane</keyword>
<sequence length="484" mass="53264">MTIRALLWLGATRDLARQYLKVWRAAWQARERNAPLWSAGESEFLPAALELQRRPVSPLPRVAMATIVSLLLIALLWAVFGKIDIVATAQGKIVPDGRAKIIQSIETAKVTAIHVSDGKLVKAGDVLVELDSTASSADRLRLRDDWAESWLSAARARALLAGIDSGSTQRIDVGANTQVPAELLPPVARVEQEQRFLDGELAEFRSKLARLDAEIARNAAELQTVGAVIHRLQSTLQIARAREADFNELAAKNYVSRHEYLEKQQVRIEQEGELAAQKSRIGEIGAAIVSARRQREELVASTRRATLENLGTATQKAAELRQEYIKADAHDRFMTLKAPVDGAVQQLAVHTVGGVVTAAQPLMVIVPNERPAEIEAFLENKDIGFVAVGQPAAAKLETFLYTRYGTLPAEVVSVSHDAIEDEKRGLIYAVRVKLHQSSMMIDGQRVALSPGMAASVEIKTGKRRLIEYFLSPLLTRVEESLHER</sequence>
<evidence type="ECO:0000256" key="1">
    <source>
        <dbReference type="ARBA" id="ARBA00004377"/>
    </source>
</evidence>
<dbReference type="PRINTS" id="PR01490">
    <property type="entry name" value="RTXTOXIND"/>
</dbReference>
<keyword evidence="7 9" id="KW-1133">Transmembrane helix</keyword>
<feature type="transmembrane region" description="Helical" evidence="9">
    <location>
        <begin position="62"/>
        <end position="80"/>
    </location>
</feature>
<accession>A0A160FIK0</accession>
<keyword evidence="8 9" id="KW-0472">Membrane</keyword>
<feature type="domain" description="CyaD-like alpha-helical hairpin" evidence="10">
    <location>
        <begin position="131"/>
        <end position="334"/>
    </location>
</feature>
<dbReference type="NCBIfam" id="TIGR01843">
    <property type="entry name" value="type_I_hlyD"/>
    <property type="match status" value="1"/>
</dbReference>
<evidence type="ECO:0000256" key="9">
    <source>
        <dbReference type="RuleBase" id="RU365093"/>
    </source>
</evidence>